<reference evidence="8" key="1">
    <citation type="journal article" date="2014" name="Front. Microbiol.">
        <title>High frequency of phylogenetically diverse reductive dehalogenase-homologous genes in deep subseafloor sedimentary metagenomes.</title>
        <authorList>
            <person name="Kawai M."/>
            <person name="Futagami T."/>
            <person name="Toyoda A."/>
            <person name="Takaki Y."/>
            <person name="Nishi S."/>
            <person name="Hori S."/>
            <person name="Arai W."/>
            <person name="Tsubouchi T."/>
            <person name="Morono Y."/>
            <person name="Uchiyama I."/>
            <person name="Ito T."/>
            <person name="Fujiyama A."/>
            <person name="Inagaki F."/>
            <person name="Takami H."/>
        </authorList>
    </citation>
    <scope>NUCLEOTIDE SEQUENCE</scope>
    <source>
        <strain evidence="8">Expedition CK06-06</strain>
    </source>
</reference>
<evidence type="ECO:0000259" key="7">
    <source>
        <dbReference type="PROSITE" id="PS51918"/>
    </source>
</evidence>
<sequence length="126" mass="14048">DELRARLLPINRTHPLDSLLRACRGYVSRTNRRITFEVALIDGINDSPSHATELADLLRGLLCHVNLIPFNPVSGLAWKRSSDERVNQFSNVLEKRGIPVTIRVSRGVEIQAGCGQLRVEHVDTVG</sequence>
<dbReference type="PROSITE" id="PS51918">
    <property type="entry name" value="RADICAL_SAM"/>
    <property type="match status" value="1"/>
</dbReference>
<dbReference type="GO" id="GO:0070475">
    <property type="term" value="P:rRNA base methylation"/>
    <property type="evidence" value="ECO:0007669"/>
    <property type="project" value="TreeGrafter"/>
</dbReference>
<accession>X0UES8</accession>
<dbReference type="InterPro" id="IPR040072">
    <property type="entry name" value="Methyltransferase_A"/>
</dbReference>
<protein>
    <recommendedName>
        <fullName evidence="7">Radical SAM core domain-containing protein</fullName>
    </recommendedName>
</protein>
<comment type="caution">
    <text evidence="8">The sequence shown here is derived from an EMBL/GenBank/DDBJ whole genome shotgun (WGS) entry which is preliminary data.</text>
</comment>
<keyword evidence="2" id="KW-0004">4Fe-4S</keyword>
<feature type="non-terminal residue" evidence="8">
    <location>
        <position position="1"/>
    </location>
</feature>
<keyword evidence="5" id="KW-0408">Iron</keyword>
<evidence type="ECO:0000256" key="5">
    <source>
        <dbReference type="ARBA" id="ARBA00023004"/>
    </source>
</evidence>
<dbReference type="GO" id="GO:0051539">
    <property type="term" value="F:4 iron, 4 sulfur cluster binding"/>
    <property type="evidence" value="ECO:0007669"/>
    <property type="project" value="UniProtKB-KW"/>
</dbReference>
<dbReference type="GO" id="GO:0003824">
    <property type="term" value="F:catalytic activity"/>
    <property type="evidence" value="ECO:0007669"/>
    <property type="project" value="InterPro"/>
</dbReference>
<feature type="domain" description="Radical SAM core" evidence="7">
    <location>
        <begin position="1"/>
        <end position="109"/>
    </location>
</feature>
<dbReference type="GO" id="GO:0046872">
    <property type="term" value="F:metal ion binding"/>
    <property type="evidence" value="ECO:0007669"/>
    <property type="project" value="UniProtKB-KW"/>
</dbReference>
<name>X0UES8_9ZZZZ</name>
<dbReference type="AlphaFoldDB" id="X0UES8"/>
<dbReference type="InterPro" id="IPR007197">
    <property type="entry name" value="rSAM"/>
</dbReference>
<evidence type="ECO:0000256" key="6">
    <source>
        <dbReference type="ARBA" id="ARBA00023014"/>
    </source>
</evidence>
<evidence type="ECO:0000256" key="3">
    <source>
        <dbReference type="ARBA" id="ARBA00022691"/>
    </source>
</evidence>
<dbReference type="PANTHER" id="PTHR30544:SF5">
    <property type="entry name" value="RADICAL SAM CORE DOMAIN-CONTAINING PROTEIN"/>
    <property type="match status" value="1"/>
</dbReference>
<keyword evidence="3" id="KW-0949">S-adenosyl-L-methionine</keyword>
<comment type="cofactor">
    <cofactor evidence="1">
        <name>[4Fe-4S] cluster</name>
        <dbReference type="ChEBI" id="CHEBI:49883"/>
    </cofactor>
</comment>
<evidence type="ECO:0000256" key="4">
    <source>
        <dbReference type="ARBA" id="ARBA00022723"/>
    </source>
</evidence>
<organism evidence="8">
    <name type="scientific">marine sediment metagenome</name>
    <dbReference type="NCBI Taxonomy" id="412755"/>
    <lineage>
        <taxon>unclassified sequences</taxon>
        <taxon>metagenomes</taxon>
        <taxon>ecological metagenomes</taxon>
    </lineage>
</organism>
<evidence type="ECO:0000313" key="8">
    <source>
        <dbReference type="EMBL" id="GAF97816.1"/>
    </source>
</evidence>
<dbReference type="PANTHER" id="PTHR30544">
    <property type="entry name" value="23S RRNA METHYLTRANSFERASE"/>
    <property type="match status" value="1"/>
</dbReference>
<dbReference type="Gene3D" id="3.20.20.70">
    <property type="entry name" value="Aldolase class I"/>
    <property type="match status" value="1"/>
</dbReference>
<dbReference type="GO" id="GO:0030488">
    <property type="term" value="P:tRNA methylation"/>
    <property type="evidence" value="ECO:0007669"/>
    <property type="project" value="TreeGrafter"/>
</dbReference>
<keyword evidence="4" id="KW-0479">Metal-binding</keyword>
<evidence type="ECO:0000256" key="2">
    <source>
        <dbReference type="ARBA" id="ARBA00022485"/>
    </source>
</evidence>
<proteinExistence type="predicted"/>
<evidence type="ECO:0000256" key="1">
    <source>
        <dbReference type="ARBA" id="ARBA00001966"/>
    </source>
</evidence>
<dbReference type="EMBL" id="BARS01010837">
    <property type="protein sequence ID" value="GAF97816.1"/>
    <property type="molecule type" value="Genomic_DNA"/>
</dbReference>
<dbReference type="InterPro" id="IPR013785">
    <property type="entry name" value="Aldolase_TIM"/>
</dbReference>
<gene>
    <name evidence="8" type="ORF">S01H1_19935</name>
</gene>
<keyword evidence="6" id="KW-0411">Iron-sulfur</keyword>